<dbReference type="OrthoDB" id="10536251at2759"/>
<feature type="compositionally biased region" description="Polar residues" evidence="1">
    <location>
        <begin position="527"/>
        <end position="536"/>
    </location>
</feature>
<gene>
    <name evidence="2" type="ORF">TrLO_g6624</name>
</gene>
<keyword evidence="3" id="KW-1185">Reference proteome</keyword>
<dbReference type="Proteomes" id="UP001165122">
    <property type="component" value="Unassembled WGS sequence"/>
</dbReference>
<dbReference type="EMBL" id="BRXW01000422">
    <property type="protein sequence ID" value="GMH53077.1"/>
    <property type="molecule type" value="Genomic_DNA"/>
</dbReference>
<feature type="region of interest" description="Disordered" evidence="1">
    <location>
        <begin position="631"/>
        <end position="651"/>
    </location>
</feature>
<feature type="compositionally biased region" description="Polar residues" evidence="1">
    <location>
        <begin position="1"/>
        <end position="24"/>
    </location>
</feature>
<protein>
    <submittedName>
        <fullName evidence="2">Uncharacterized protein</fullName>
    </submittedName>
</protein>
<name>A0A9W6ZKQ5_9STRA</name>
<evidence type="ECO:0000313" key="2">
    <source>
        <dbReference type="EMBL" id="GMH53077.1"/>
    </source>
</evidence>
<proteinExistence type="predicted"/>
<dbReference type="AlphaFoldDB" id="A0A9W6ZKQ5"/>
<feature type="region of interest" description="Disordered" evidence="1">
    <location>
        <begin position="385"/>
        <end position="404"/>
    </location>
</feature>
<evidence type="ECO:0000256" key="1">
    <source>
        <dbReference type="SAM" id="MobiDB-lite"/>
    </source>
</evidence>
<reference evidence="3" key="1">
    <citation type="journal article" date="2023" name="Commun. Biol.">
        <title>Genome analysis of Parmales, the sister group of diatoms, reveals the evolutionary specialization of diatoms from phago-mixotrophs to photoautotrophs.</title>
        <authorList>
            <person name="Ban H."/>
            <person name="Sato S."/>
            <person name="Yoshikawa S."/>
            <person name="Yamada K."/>
            <person name="Nakamura Y."/>
            <person name="Ichinomiya M."/>
            <person name="Sato N."/>
            <person name="Blanc-Mathieu R."/>
            <person name="Endo H."/>
            <person name="Kuwata A."/>
            <person name="Ogata H."/>
        </authorList>
    </citation>
    <scope>NUCLEOTIDE SEQUENCE [LARGE SCALE GENOMIC DNA]</scope>
    <source>
        <strain evidence="3">NIES 3700</strain>
    </source>
</reference>
<comment type="caution">
    <text evidence="2">The sequence shown here is derived from an EMBL/GenBank/DDBJ whole genome shotgun (WGS) entry which is preliminary data.</text>
</comment>
<feature type="region of interest" description="Disordered" evidence="1">
    <location>
        <begin position="512"/>
        <end position="548"/>
    </location>
</feature>
<feature type="compositionally biased region" description="Low complexity" evidence="1">
    <location>
        <begin position="394"/>
        <end position="404"/>
    </location>
</feature>
<sequence>MLSALFASQSAGKPSPFSLNQIQNPPGAVQNPPGTQRGTAATIPVPLDNTRGALAGAPPTHTVTQPPLTSTICALIPIHEYSKQPNSTPVDYNESGLGRQYLQFKQSLSQSLLETECHNGSVLRTGLGQLSTIDRIVPRPTVPPTSLTKPTKSQPQIQWQVASLKTPPPSLTADPQHHSSHAVIKECLKQVHGSGKSVIRDTWELAKMCGRDVRCVLAVLKTLGVFKTGSARERISGGLWEKVGLQPFPPPSTLSPSDSIPSWEQKHNTRLQILKSSYVPHSYPSPAEIKVEREIGLYTSEYKLVNLTDKKLETAVECCLTYLLETFPSEFFVKDGKVEMKGENPGLAIELCCRAIGEKIGEVERELEEKFGVWVDKEKIAAGEKKKEEEGAMEIDPNPTNNNTVAAPLDAAVEEHLRGRVREWLILNELGDRGVKERFKEQMMEVVQHIGVNGVNEEVAAVNRLFAKAVEPDILPYKIKSPYERVEDAQGNWEDPQKPANGFVRGQAVSDLAKKAKANASDNNKNTQLNNGLSRHTSYDEDDFPKAPILTKKRKSSTFMTQLGIGAEGLAGAAPMSEHTNFHDIPGMHVKEKSYGRGAPRFKQPRPSPRAGGVHADPEAMQAQMMDSLAHNGGAENVGSPPPANMPAPSHTVPVDWSDITCQFRVVNSEEIFGEDKGEKNIVSKNEELIAPTFRSIANTQDDITAPPTPGPMDEDLKDEAFLARHEVVLGGMREKIEVLRAARQGGRPAGRGGNSGLGAGF</sequence>
<evidence type="ECO:0000313" key="3">
    <source>
        <dbReference type="Proteomes" id="UP001165122"/>
    </source>
</evidence>
<accession>A0A9W6ZKQ5</accession>
<organism evidence="2 3">
    <name type="scientific">Triparma laevis f. longispina</name>
    <dbReference type="NCBI Taxonomy" id="1714387"/>
    <lineage>
        <taxon>Eukaryota</taxon>
        <taxon>Sar</taxon>
        <taxon>Stramenopiles</taxon>
        <taxon>Ochrophyta</taxon>
        <taxon>Bolidophyceae</taxon>
        <taxon>Parmales</taxon>
        <taxon>Triparmaceae</taxon>
        <taxon>Triparma</taxon>
    </lineage>
</organism>
<feature type="region of interest" description="Disordered" evidence="1">
    <location>
        <begin position="1"/>
        <end position="42"/>
    </location>
</feature>